<evidence type="ECO:0000256" key="1">
    <source>
        <dbReference type="SAM" id="MobiDB-lite"/>
    </source>
</evidence>
<sequence length="67" mass="7515">MGDKVEEDKSARGQEYQRTRVPEDKSARGQECQRTRVPGDESWGGKSNGQGENYKVDNLTRAARTVT</sequence>
<name>A0AAE1NXJ3_9EUCA</name>
<keyword evidence="3" id="KW-1185">Reference proteome</keyword>
<gene>
    <name evidence="2" type="ORF">Pmani_030385</name>
</gene>
<accession>A0AAE1NXJ3</accession>
<evidence type="ECO:0000313" key="3">
    <source>
        <dbReference type="Proteomes" id="UP001292094"/>
    </source>
</evidence>
<dbReference type="AlphaFoldDB" id="A0AAE1NXJ3"/>
<evidence type="ECO:0000313" key="2">
    <source>
        <dbReference type="EMBL" id="KAK4297177.1"/>
    </source>
</evidence>
<comment type="caution">
    <text evidence="2">The sequence shown here is derived from an EMBL/GenBank/DDBJ whole genome shotgun (WGS) entry which is preliminary data.</text>
</comment>
<protein>
    <submittedName>
        <fullName evidence="2">Uncharacterized protein</fullName>
    </submittedName>
</protein>
<dbReference type="Proteomes" id="UP001292094">
    <property type="component" value="Unassembled WGS sequence"/>
</dbReference>
<feature type="compositionally biased region" description="Basic and acidic residues" evidence="1">
    <location>
        <begin position="1"/>
        <end position="39"/>
    </location>
</feature>
<dbReference type="EMBL" id="JAWZYT010003693">
    <property type="protein sequence ID" value="KAK4297177.1"/>
    <property type="molecule type" value="Genomic_DNA"/>
</dbReference>
<feature type="region of interest" description="Disordered" evidence="1">
    <location>
        <begin position="1"/>
        <end position="67"/>
    </location>
</feature>
<organism evidence="2 3">
    <name type="scientific">Petrolisthes manimaculis</name>
    <dbReference type="NCBI Taxonomy" id="1843537"/>
    <lineage>
        <taxon>Eukaryota</taxon>
        <taxon>Metazoa</taxon>
        <taxon>Ecdysozoa</taxon>
        <taxon>Arthropoda</taxon>
        <taxon>Crustacea</taxon>
        <taxon>Multicrustacea</taxon>
        <taxon>Malacostraca</taxon>
        <taxon>Eumalacostraca</taxon>
        <taxon>Eucarida</taxon>
        <taxon>Decapoda</taxon>
        <taxon>Pleocyemata</taxon>
        <taxon>Anomura</taxon>
        <taxon>Galatheoidea</taxon>
        <taxon>Porcellanidae</taxon>
        <taxon>Petrolisthes</taxon>
    </lineage>
</organism>
<reference evidence="2" key="1">
    <citation type="submission" date="2023-11" db="EMBL/GenBank/DDBJ databases">
        <title>Genome assemblies of two species of porcelain crab, Petrolisthes cinctipes and Petrolisthes manimaculis (Anomura: Porcellanidae).</title>
        <authorList>
            <person name="Angst P."/>
        </authorList>
    </citation>
    <scope>NUCLEOTIDE SEQUENCE</scope>
    <source>
        <strain evidence="2">PB745_02</strain>
        <tissue evidence="2">Gill</tissue>
    </source>
</reference>
<proteinExistence type="predicted"/>